<keyword evidence="2" id="KW-0833">Ubl conjugation pathway</keyword>
<dbReference type="CDD" id="cd18322">
    <property type="entry name" value="BTB_POZ_SKP1"/>
    <property type="match status" value="1"/>
</dbReference>
<reference evidence="4 5" key="1">
    <citation type="journal article" date="2021" name="J. Hered.">
        <title>A chromosome-level genome assembly of the parasitoid wasp, Cotesia glomerata (Hymenoptera: Braconidae).</title>
        <authorList>
            <person name="Pinto B.J."/>
            <person name="Weis J.J."/>
            <person name="Gamble T."/>
            <person name="Ode P.J."/>
            <person name="Paul R."/>
            <person name="Zaspel J.M."/>
        </authorList>
    </citation>
    <scope>NUCLEOTIDE SEQUENCE [LARGE SCALE GENOMIC DNA]</scope>
    <source>
        <strain evidence="4">CgM1</strain>
    </source>
</reference>
<evidence type="ECO:0000259" key="3">
    <source>
        <dbReference type="Pfam" id="PF03931"/>
    </source>
</evidence>
<dbReference type="GO" id="GO:0006511">
    <property type="term" value="P:ubiquitin-dependent protein catabolic process"/>
    <property type="evidence" value="ECO:0007669"/>
    <property type="project" value="InterPro"/>
</dbReference>
<protein>
    <recommendedName>
        <fullName evidence="3">SKP1 component POZ domain-containing protein</fullName>
    </recommendedName>
</protein>
<gene>
    <name evidence="4" type="ORF">KQX54_008408</name>
</gene>
<comment type="caution">
    <text evidence="4">The sequence shown here is derived from an EMBL/GenBank/DDBJ whole genome shotgun (WGS) entry which is preliminary data.</text>
</comment>
<dbReference type="InterPro" id="IPR036296">
    <property type="entry name" value="SKP1-like_dim_sf"/>
</dbReference>
<dbReference type="InterPro" id="IPR001232">
    <property type="entry name" value="SKP1-like"/>
</dbReference>
<comment type="similarity">
    <text evidence="1">Belongs to the SKP1 family.</text>
</comment>
<dbReference type="AlphaFoldDB" id="A0AAV7IK37"/>
<dbReference type="InterPro" id="IPR011333">
    <property type="entry name" value="SKP1/BTB/POZ_sf"/>
</dbReference>
<dbReference type="Proteomes" id="UP000826195">
    <property type="component" value="Unassembled WGS sequence"/>
</dbReference>
<dbReference type="InterPro" id="IPR016073">
    <property type="entry name" value="Skp1_comp_POZ"/>
</dbReference>
<dbReference type="Pfam" id="PF03931">
    <property type="entry name" value="Skp1_POZ"/>
    <property type="match status" value="1"/>
</dbReference>
<name>A0AAV7IK37_COTGL</name>
<evidence type="ECO:0000313" key="5">
    <source>
        <dbReference type="Proteomes" id="UP000826195"/>
    </source>
</evidence>
<keyword evidence="5" id="KW-1185">Reference proteome</keyword>
<accession>A0AAV7IK37</accession>
<evidence type="ECO:0000313" key="4">
    <source>
        <dbReference type="EMBL" id="KAH0554189.1"/>
    </source>
</evidence>
<dbReference type="SMART" id="SM00512">
    <property type="entry name" value="Skp1"/>
    <property type="match status" value="1"/>
</dbReference>
<dbReference type="EMBL" id="JAHXZJ010001119">
    <property type="protein sequence ID" value="KAH0554189.1"/>
    <property type="molecule type" value="Genomic_DNA"/>
</dbReference>
<dbReference type="Gene3D" id="3.30.710.10">
    <property type="entry name" value="Potassium Channel Kv1.1, Chain A"/>
    <property type="match status" value="1"/>
</dbReference>
<feature type="domain" description="SKP1 component POZ" evidence="3">
    <location>
        <begin position="3"/>
        <end position="65"/>
    </location>
</feature>
<dbReference type="SUPFAM" id="SSF81382">
    <property type="entry name" value="Skp1 dimerisation domain-like"/>
    <property type="match status" value="1"/>
</dbReference>
<sequence>MSFLKFKTNDDVEFKVEVKAAKFSVMIKTMLEALQDDENDVVIPLLKINSVTFKKVLEWIEHHKDEDPPLIEENKIERKRSDDISEWDSKFIDVDYSTLYDIVSAADYLHIIGLSDLILKQVLLTVRKNLQSLLIVEEITTLHQVPLILHQVPLILHQAPLILHQVRRTLQ</sequence>
<evidence type="ECO:0000256" key="2">
    <source>
        <dbReference type="ARBA" id="ARBA00022786"/>
    </source>
</evidence>
<dbReference type="InterPro" id="IPR016897">
    <property type="entry name" value="SKP1"/>
</dbReference>
<evidence type="ECO:0000256" key="1">
    <source>
        <dbReference type="ARBA" id="ARBA00009993"/>
    </source>
</evidence>
<proteinExistence type="inferred from homology"/>
<dbReference type="PANTHER" id="PTHR11165">
    <property type="entry name" value="SKP1"/>
    <property type="match status" value="1"/>
</dbReference>
<organism evidence="4 5">
    <name type="scientific">Cotesia glomerata</name>
    <name type="common">Lepidopteran parasitic wasp</name>
    <name type="synonym">Apanteles glomeratus</name>
    <dbReference type="NCBI Taxonomy" id="32391"/>
    <lineage>
        <taxon>Eukaryota</taxon>
        <taxon>Metazoa</taxon>
        <taxon>Ecdysozoa</taxon>
        <taxon>Arthropoda</taxon>
        <taxon>Hexapoda</taxon>
        <taxon>Insecta</taxon>
        <taxon>Pterygota</taxon>
        <taxon>Neoptera</taxon>
        <taxon>Endopterygota</taxon>
        <taxon>Hymenoptera</taxon>
        <taxon>Apocrita</taxon>
        <taxon>Ichneumonoidea</taxon>
        <taxon>Braconidae</taxon>
        <taxon>Microgastrinae</taxon>
        <taxon>Cotesia</taxon>
    </lineage>
</organism>
<dbReference type="SUPFAM" id="SSF54695">
    <property type="entry name" value="POZ domain"/>
    <property type="match status" value="1"/>
</dbReference>